<dbReference type="Gene3D" id="3.40.50.880">
    <property type="match status" value="1"/>
</dbReference>
<gene>
    <name evidence="1" type="ORF">IAC42_05095</name>
</gene>
<dbReference type="PROSITE" id="PS51273">
    <property type="entry name" value="GATASE_TYPE_1"/>
    <property type="match status" value="1"/>
</dbReference>
<dbReference type="Proteomes" id="UP000823633">
    <property type="component" value="Unassembled WGS sequence"/>
</dbReference>
<sequence length="249" mass="27609">MEKRAVIGMSMSLDYADIFRESWDIGRMGVMWNYLSQTYVTALERAGAVPVAIPMVDDPSILIPFIDSLDGFLLTGGNDIDPMCYSEVDRGRCGRIVREREEQEIMLVRHILEKTDKPLLAICRGQQLLNVALGGSLIQDLEAEGFRSHSRGNHAMDAVTHFVVIAPGRLLEGILSKGHLGVNSFHHQAVDRLGEGLCVAATSDDGIVEALELPSRKAFTLAVQWHPEKMYDNPDSRRIFSAFVQAASR</sequence>
<keyword evidence="1" id="KW-0378">Hydrolase</keyword>
<dbReference type="Pfam" id="PF07722">
    <property type="entry name" value="Peptidase_C26"/>
    <property type="match status" value="1"/>
</dbReference>
<dbReference type="AlphaFoldDB" id="A0A9D9HB34"/>
<proteinExistence type="predicted"/>
<comment type="caution">
    <text evidence="1">The sequence shown here is derived from an EMBL/GenBank/DDBJ whole genome shotgun (WGS) entry which is preliminary data.</text>
</comment>
<evidence type="ECO:0000313" key="1">
    <source>
        <dbReference type="EMBL" id="MBO8443117.1"/>
    </source>
</evidence>
<reference evidence="1" key="1">
    <citation type="submission" date="2020-10" db="EMBL/GenBank/DDBJ databases">
        <authorList>
            <person name="Gilroy R."/>
        </authorList>
    </citation>
    <scope>NUCLEOTIDE SEQUENCE</scope>
    <source>
        <strain evidence="1">11167</strain>
    </source>
</reference>
<dbReference type="PANTHER" id="PTHR43235:SF1">
    <property type="entry name" value="GLUTAMINE AMIDOTRANSFERASE PB2B2.05-RELATED"/>
    <property type="match status" value="1"/>
</dbReference>
<dbReference type="InterPro" id="IPR011697">
    <property type="entry name" value="Peptidase_C26"/>
</dbReference>
<dbReference type="GO" id="GO:0033969">
    <property type="term" value="F:gamma-glutamyl-gamma-aminobutyrate hydrolase activity"/>
    <property type="evidence" value="ECO:0007669"/>
    <property type="project" value="TreeGrafter"/>
</dbReference>
<dbReference type="InterPro" id="IPR044668">
    <property type="entry name" value="PuuD-like"/>
</dbReference>
<dbReference type="GO" id="GO:0005829">
    <property type="term" value="C:cytosol"/>
    <property type="evidence" value="ECO:0007669"/>
    <property type="project" value="TreeGrafter"/>
</dbReference>
<evidence type="ECO:0000313" key="2">
    <source>
        <dbReference type="Proteomes" id="UP000823633"/>
    </source>
</evidence>
<reference evidence="1" key="2">
    <citation type="journal article" date="2021" name="PeerJ">
        <title>Extensive microbial diversity within the chicken gut microbiome revealed by metagenomics and culture.</title>
        <authorList>
            <person name="Gilroy R."/>
            <person name="Ravi A."/>
            <person name="Getino M."/>
            <person name="Pursley I."/>
            <person name="Horton D.L."/>
            <person name="Alikhan N.F."/>
            <person name="Baker D."/>
            <person name="Gharbi K."/>
            <person name="Hall N."/>
            <person name="Watson M."/>
            <person name="Adriaenssens E.M."/>
            <person name="Foster-Nyarko E."/>
            <person name="Jarju S."/>
            <person name="Secka A."/>
            <person name="Antonio M."/>
            <person name="Oren A."/>
            <person name="Chaudhuri R.R."/>
            <person name="La Ragione R."/>
            <person name="Hildebrand F."/>
            <person name="Pallen M.J."/>
        </authorList>
    </citation>
    <scope>NUCLEOTIDE SEQUENCE</scope>
    <source>
        <strain evidence="1">11167</strain>
    </source>
</reference>
<accession>A0A9D9HB34</accession>
<dbReference type="SUPFAM" id="SSF52317">
    <property type="entry name" value="Class I glutamine amidotransferase-like"/>
    <property type="match status" value="1"/>
</dbReference>
<dbReference type="EMBL" id="JADIMU010000031">
    <property type="protein sequence ID" value="MBO8443117.1"/>
    <property type="molecule type" value="Genomic_DNA"/>
</dbReference>
<dbReference type="PANTHER" id="PTHR43235">
    <property type="entry name" value="GLUTAMINE AMIDOTRANSFERASE PB2B2.05-RELATED"/>
    <property type="match status" value="1"/>
</dbReference>
<organism evidence="1 2">
    <name type="scientific">Candidatus Aphodenecus pullistercoris</name>
    <dbReference type="NCBI Taxonomy" id="2840669"/>
    <lineage>
        <taxon>Bacteria</taxon>
        <taxon>Pseudomonadati</taxon>
        <taxon>Spirochaetota</taxon>
        <taxon>Spirochaetia</taxon>
        <taxon>Spirochaetales</taxon>
        <taxon>Candidatus Aphodenecus</taxon>
    </lineage>
</organism>
<dbReference type="GO" id="GO:0006598">
    <property type="term" value="P:polyamine catabolic process"/>
    <property type="evidence" value="ECO:0007669"/>
    <property type="project" value="TreeGrafter"/>
</dbReference>
<dbReference type="CDD" id="cd01745">
    <property type="entry name" value="GATase1_2"/>
    <property type="match status" value="1"/>
</dbReference>
<name>A0A9D9HB34_9SPIR</name>
<dbReference type="InterPro" id="IPR029062">
    <property type="entry name" value="Class_I_gatase-like"/>
</dbReference>
<protein>
    <submittedName>
        <fullName evidence="1">Gamma-glutamyl-gamma-aminobutyrate hydrolase family protein</fullName>
    </submittedName>
</protein>